<accession>A0ACB7YEU2</accession>
<dbReference type="EMBL" id="CM037158">
    <property type="protein sequence ID" value="KAH7851667.1"/>
    <property type="molecule type" value="Genomic_DNA"/>
</dbReference>
<evidence type="ECO:0000313" key="2">
    <source>
        <dbReference type="Proteomes" id="UP000828048"/>
    </source>
</evidence>
<sequence length="131" mass="14362">MIQSFQIWFLTQSCTCYGGVGLDTYEKGKIAFKIGGGVCKREKEIYKAGASFGFGSGILQGQLLGGEEHFSIELNENNQVWKPRVVLVLANDTANGLAARVLHQENPRLGSLVFKTSLFRAVSKVVGRMSF</sequence>
<dbReference type="Proteomes" id="UP000828048">
    <property type="component" value="Chromosome 8"/>
</dbReference>
<proteinExistence type="predicted"/>
<reference evidence="1 2" key="1">
    <citation type="journal article" date="2021" name="Hortic Res">
        <title>High-quality reference genome and annotation aids understanding of berry development for evergreen blueberry (Vaccinium darrowii).</title>
        <authorList>
            <person name="Yu J."/>
            <person name="Hulse-Kemp A.M."/>
            <person name="Babiker E."/>
            <person name="Staton M."/>
        </authorList>
    </citation>
    <scope>NUCLEOTIDE SEQUENCE [LARGE SCALE GENOMIC DNA]</scope>
    <source>
        <strain evidence="2">cv. NJ 8807/NJ 8810</strain>
        <tissue evidence="1">Young leaf</tissue>
    </source>
</reference>
<evidence type="ECO:0000313" key="1">
    <source>
        <dbReference type="EMBL" id="KAH7851667.1"/>
    </source>
</evidence>
<gene>
    <name evidence="1" type="ORF">Vadar_015120</name>
</gene>
<protein>
    <submittedName>
        <fullName evidence="1">Uncharacterized protein</fullName>
    </submittedName>
</protein>
<keyword evidence="2" id="KW-1185">Reference proteome</keyword>
<name>A0ACB7YEU2_9ERIC</name>
<comment type="caution">
    <text evidence="1">The sequence shown here is derived from an EMBL/GenBank/DDBJ whole genome shotgun (WGS) entry which is preliminary data.</text>
</comment>
<organism evidence="1 2">
    <name type="scientific">Vaccinium darrowii</name>
    <dbReference type="NCBI Taxonomy" id="229202"/>
    <lineage>
        <taxon>Eukaryota</taxon>
        <taxon>Viridiplantae</taxon>
        <taxon>Streptophyta</taxon>
        <taxon>Embryophyta</taxon>
        <taxon>Tracheophyta</taxon>
        <taxon>Spermatophyta</taxon>
        <taxon>Magnoliopsida</taxon>
        <taxon>eudicotyledons</taxon>
        <taxon>Gunneridae</taxon>
        <taxon>Pentapetalae</taxon>
        <taxon>asterids</taxon>
        <taxon>Ericales</taxon>
        <taxon>Ericaceae</taxon>
        <taxon>Vaccinioideae</taxon>
        <taxon>Vaccinieae</taxon>
        <taxon>Vaccinium</taxon>
    </lineage>
</organism>